<evidence type="ECO:0000256" key="4">
    <source>
        <dbReference type="SAM" id="Phobius"/>
    </source>
</evidence>
<dbReference type="PATRIC" id="fig|1235802.3.peg.4283"/>
<dbReference type="PANTHER" id="PTHR40448">
    <property type="entry name" value="TWO-COMPONENT SENSOR HISTIDINE KINASE"/>
    <property type="match status" value="1"/>
</dbReference>
<dbReference type="PANTHER" id="PTHR40448:SF1">
    <property type="entry name" value="TWO-COMPONENT SENSOR HISTIDINE KINASE"/>
    <property type="match status" value="1"/>
</dbReference>
<dbReference type="Pfam" id="PF14501">
    <property type="entry name" value="HATPase_c_5"/>
    <property type="match status" value="1"/>
</dbReference>
<dbReference type="InterPro" id="IPR032834">
    <property type="entry name" value="NatK-like_C"/>
</dbReference>
<dbReference type="SUPFAM" id="SSF55890">
    <property type="entry name" value="Sporulation response regulatory protein Spo0B"/>
    <property type="match status" value="1"/>
</dbReference>
<evidence type="ECO:0000256" key="3">
    <source>
        <dbReference type="ARBA" id="ARBA00022777"/>
    </source>
</evidence>
<keyword evidence="4" id="KW-1133">Transmembrane helix</keyword>
<keyword evidence="4" id="KW-0472">Membrane</keyword>
<protein>
    <recommendedName>
        <fullName evidence="5">Sensor histidine kinase NatK-like C-terminal domain-containing protein</fullName>
    </recommendedName>
</protein>
<feature type="transmembrane region" description="Helical" evidence="4">
    <location>
        <begin position="134"/>
        <end position="154"/>
    </location>
</feature>
<dbReference type="eggNOG" id="COG3290">
    <property type="taxonomic scope" value="Bacteria"/>
</dbReference>
<evidence type="ECO:0000259" key="5">
    <source>
        <dbReference type="Pfam" id="PF14501"/>
    </source>
</evidence>
<keyword evidence="1" id="KW-0597">Phosphoprotein</keyword>
<feature type="transmembrane region" description="Helical" evidence="4">
    <location>
        <begin position="170"/>
        <end position="188"/>
    </location>
</feature>
<feature type="transmembrane region" description="Helical" evidence="4">
    <location>
        <begin position="6"/>
        <end position="28"/>
    </location>
</feature>
<proteinExistence type="predicted"/>
<evidence type="ECO:0000313" key="6">
    <source>
        <dbReference type="EMBL" id="EMZ21958.1"/>
    </source>
</evidence>
<name>N2A6B6_9FIRM</name>
<keyword evidence="7" id="KW-1185">Reference proteome</keyword>
<dbReference type="STRING" id="1235802.C823_04045"/>
<dbReference type="GO" id="GO:0000155">
    <property type="term" value="F:phosphorelay sensor kinase activity"/>
    <property type="evidence" value="ECO:0007669"/>
    <property type="project" value="InterPro"/>
</dbReference>
<evidence type="ECO:0000256" key="2">
    <source>
        <dbReference type="ARBA" id="ARBA00022679"/>
    </source>
</evidence>
<dbReference type="SUPFAM" id="SSF55874">
    <property type="entry name" value="ATPase domain of HSP90 chaperone/DNA topoisomerase II/histidine kinase"/>
    <property type="match status" value="1"/>
</dbReference>
<dbReference type="CDD" id="cd16935">
    <property type="entry name" value="HATPase_AgrC-ComD-like"/>
    <property type="match status" value="1"/>
</dbReference>
<feature type="transmembrane region" description="Helical" evidence="4">
    <location>
        <begin position="40"/>
        <end position="56"/>
    </location>
</feature>
<feature type="domain" description="Sensor histidine kinase NatK-like C-terminal" evidence="5">
    <location>
        <begin position="350"/>
        <end position="461"/>
    </location>
</feature>
<sequence length="467" mass="53127">MSEMSFMLFQHIVSGVETVLCAFCMAVFFRPYTAGRKNRMQKNIAVFLAYGMAYLAGKATSVSGWLCMVIVILLLIAGSRWLRMERKQVFLYGILFFCTRDMSRLITESLYYLFNGKIVQGLDNENMIYRNVAAGYSVFMILRIILLLAMLLFLSKKLEKGPSEPHTKELCYLCLTPVVGILFGNIIFRLLFTVKENVFFSLYGQYPAFIGLVPFIAALFYVGMVVTVVSWQEMVGLQEEKKKYFVEQQQLAAMRERIGEVEQFYDGIRRMKHEMKNHLTNIKGLAGSGSYEEMEQYIARMDESMDAFEMSVRTGNAVTDVIVNDKQKAAEKLGIRFRTDFVYPASDRYNAYDIAIIVNNLLQNALEACGRMTSGERYISLSGRRKNRFFLISVKNSFEGEVVFDKSTNLPVSTKAPDVPGGPAPLHGIGLSNVRREAAKYLGNVDIKVRKNEFSVTVLLQERSNHE</sequence>
<dbReference type="GO" id="GO:0042802">
    <property type="term" value="F:identical protein binding"/>
    <property type="evidence" value="ECO:0007669"/>
    <property type="project" value="TreeGrafter"/>
</dbReference>
<dbReference type="AlphaFoldDB" id="N2A6B6"/>
<evidence type="ECO:0000313" key="7">
    <source>
        <dbReference type="Proteomes" id="UP000012589"/>
    </source>
</evidence>
<keyword evidence="3" id="KW-0418">Kinase</keyword>
<dbReference type="EMBL" id="AQFT01000124">
    <property type="protein sequence ID" value="EMZ21958.1"/>
    <property type="molecule type" value="Genomic_DNA"/>
</dbReference>
<keyword evidence="2" id="KW-0808">Transferase</keyword>
<organism evidence="6 7">
    <name type="scientific">Eubacterium plexicaudatum ASF492</name>
    <dbReference type="NCBI Taxonomy" id="1235802"/>
    <lineage>
        <taxon>Bacteria</taxon>
        <taxon>Bacillati</taxon>
        <taxon>Bacillota</taxon>
        <taxon>Clostridia</taxon>
        <taxon>Eubacteriales</taxon>
        <taxon>Eubacteriaceae</taxon>
        <taxon>Eubacterium</taxon>
    </lineage>
</organism>
<dbReference type="InterPro" id="IPR016120">
    <property type="entry name" value="Sig_transdc_His_kin_SpoOB"/>
</dbReference>
<reference evidence="6 7" key="1">
    <citation type="journal article" date="2014" name="Genome Announc.">
        <title>Draft genome sequences of the altered schaedler flora, a defined bacterial community from gnotobiotic mice.</title>
        <authorList>
            <person name="Wannemuehler M.J."/>
            <person name="Overstreet A.M."/>
            <person name="Ward D.V."/>
            <person name="Phillips G.J."/>
        </authorList>
    </citation>
    <scope>NUCLEOTIDE SEQUENCE [LARGE SCALE GENOMIC DNA]</scope>
    <source>
        <strain evidence="6 7">ASF492</strain>
    </source>
</reference>
<dbReference type="Gene3D" id="3.30.565.10">
    <property type="entry name" value="Histidine kinase-like ATPase, C-terminal domain"/>
    <property type="match status" value="1"/>
</dbReference>
<keyword evidence="4" id="KW-0812">Transmembrane</keyword>
<dbReference type="InterPro" id="IPR036890">
    <property type="entry name" value="HATPase_C_sf"/>
</dbReference>
<accession>N2A6B6</accession>
<gene>
    <name evidence="6" type="ORF">C823_04045</name>
</gene>
<comment type="caution">
    <text evidence="6">The sequence shown here is derived from an EMBL/GenBank/DDBJ whole genome shotgun (WGS) entry which is preliminary data.</text>
</comment>
<evidence type="ECO:0000256" key="1">
    <source>
        <dbReference type="ARBA" id="ARBA00022553"/>
    </source>
</evidence>
<dbReference type="HOGENOM" id="CLU_020211_2_1_9"/>
<feature type="transmembrane region" description="Helical" evidence="4">
    <location>
        <begin position="208"/>
        <end position="231"/>
    </location>
</feature>
<dbReference type="Proteomes" id="UP000012589">
    <property type="component" value="Unassembled WGS sequence"/>
</dbReference>
<dbReference type="OrthoDB" id="1763946at2"/>